<keyword evidence="3" id="KW-1185">Reference proteome</keyword>
<organism evidence="2 3">
    <name type="scientific">Marasmiellus scandens</name>
    <dbReference type="NCBI Taxonomy" id="2682957"/>
    <lineage>
        <taxon>Eukaryota</taxon>
        <taxon>Fungi</taxon>
        <taxon>Dikarya</taxon>
        <taxon>Basidiomycota</taxon>
        <taxon>Agaricomycotina</taxon>
        <taxon>Agaricomycetes</taxon>
        <taxon>Agaricomycetidae</taxon>
        <taxon>Agaricales</taxon>
        <taxon>Marasmiineae</taxon>
        <taxon>Omphalotaceae</taxon>
        <taxon>Marasmiellus</taxon>
    </lineage>
</organism>
<dbReference type="PANTHER" id="PTHR43591:SF24">
    <property type="entry name" value="2-METHOXY-6-POLYPRENYL-1,4-BENZOQUINOL METHYLASE, MITOCHONDRIAL"/>
    <property type="match status" value="1"/>
</dbReference>
<evidence type="ECO:0000313" key="3">
    <source>
        <dbReference type="Proteomes" id="UP001498398"/>
    </source>
</evidence>
<accession>A0ABR1JTU8</accession>
<dbReference type="EMBL" id="JBANRG010000005">
    <property type="protein sequence ID" value="KAK7466434.1"/>
    <property type="molecule type" value="Genomic_DNA"/>
</dbReference>
<protein>
    <recommendedName>
        <fullName evidence="1">Methyltransferase domain-containing protein</fullName>
    </recommendedName>
</protein>
<feature type="domain" description="Methyltransferase" evidence="1">
    <location>
        <begin position="51"/>
        <end position="146"/>
    </location>
</feature>
<dbReference type="Proteomes" id="UP001498398">
    <property type="component" value="Unassembled WGS sequence"/>
</dbReference>
<comment type="caution">
    <text evidence="2">The sequence shown here is derived from an EMBL/GenBank/DDBJ whole genome shotgun (WGS) entry which is preliminary data.</text>
</comment>
<dbReference type="SUPFAM" id="SSF53335">
    <property type="entry name" value="S-adenosyl-L-methionine-dependent methyltransferases"/>
    <property type="match status" value="1"/>
</dbReference>
<reference evidence="2 3" key="1">
    <citation type="submission" date="2024-01" db="EMBL/GenBank/DDBJ databases">
        <title>A draft genome for the cacao thread blight pathogen Marasmiellus scandens.</title>
        <authorList>
            <person name="Baruah I.K."/>
            <person name="Leung J."/>
            <person name="Bukari Y."/>
            <person name="Amoako-Attah I."/>
            <person name="Meinhardt L.W."/>
            <person name="Bailey B.A."/>
            <person name="Cohen S.P."/>
        </authorList>
    </citation>
    <scope>NUCLEOTIDE SEQUENCE [LARGE SCALE GENOMIC DNA]</scope>
    <source>
        <strain evidence="2 3">GH-19</strain>
    </source>
</reference>
<dbReference type="InterPro" id="IPR041698">
    <property type="entry name" value="Methyltransf_25"/>
</dbReference>
<evidence type="ECO:0000259" key="1">
    <source>
        <dbReference type="Pfam" id="PF13649"/>
    </source>
</evidence>
<dbReference type="Pfam" id="PF13649">
    <property type="entry name" value="Methyltransf_25"/>
    <property type="match status" value="1"/>
</dbReference>
<dbReference type="CDD" id="cd02440">
    <property type="entry name" value="AdoMet_MTases"/>
    <property type="match status" value="1"/>
</dbReference>
<sequence>MSNGSGTYVILAKDDAERKRLDDGYRYLKEHLRRGRTIYDETLVLPENAVVLDVGTGSGAWILDLACIVPSSVVIHGIDLSSTFFPHIQSPRNQNIHLSVNSCTSLPEDWSNSFDLVNQSLLMGAITRDEWRQNLLEVYRVLKPGGRVQLFEADIISLESQPGTACEKLRLIYGRNIA</sequence>
<dbReference type="InterPro" id="IPR029063">
    <property type="entry name" value="SAM-dependent_MTases_sf"/>
</dbReference>
<dbReference type="PANTHER" id="PTHR43591">
    <property type="entry name" value="METHYLTRANSFERASE"/>
    <property type="match status" value="1"/>
</dbReference>
<gene>
    <name evidence="2" type="ORF">VKT23_005156</name>
</gene>
<evidence type="ECO:0000313" key="2">
    <source>
        <dbReference type="EMBL" id="KAK7466434.1"/>
    </source>
</evidence>
<name>A0ABR1JTU8_9AGAR</name>
<dbReference type="Gene3D" id="3.40.50.150">
    <property type="entry name" value="Vaccinia Virus protein VP39"/>
    <property type="match status" value="1"/>
</dbReference>
<proteinExistence type="predicted"/>